<dbReference type="PROSITE" id="PS51257">
    <property type="entry name" value="PROKAR_LIPOPROTEIN"/>
    <property type="match status" value="1"/>
</dbReference>
<reference evidence="1 2" key="1">
    <citation type="submission" date="2019-02" db="EMBL/GenBank/DDBJ databases">
        <title>Deep-cultivation of Planctomycetes and their phenomic and genomic characterization uncovers novel biology.</title>
        <authorList>
            <person name="Wiegand S."/>
            <person name="Jogler M."/>
            <person name="Boedeker C."/>
            <person name="Pinto D."/>
            <person name="Vollmers J."/>
            <person name="Rivas-Marin E."/>
            <person name="Kohn T."/>
            <person name="Peeters S.H."/>
            <person name="Heuer A."/>
            <person name="Rast P."/>
            <person name="Oberbeckmann S."/>
            <person name="Bunk B."/>
            <person name="Jeske O."/>
            <person name="Meyerdierks A."/>
            <person name="Storesund J.E."/>
            <person name="Kallscheuer N."/>
            <person name="Luecker S."/>
            <person name="Lage O.M."/>
            <person name="Pohl T."/>
            <person name="Merkel B.J."/>
            <person name="Hornburger P."/>
            <person name="Mueller R.-W."/>
            <person name="Bruemmer F."/>
            <person name="Labrenz M."/>
            <person name="Spormann A.M."/>
            <person name="Op den Camp H."/>
            <person name="Overmann J."/>
            <person name="Amann R."/>
            <person name="Jetten M.S.M."/>
            <person name="Mascher T."/>
            <person name="Medema M.H."/>
            <person name="Devos D.P."/>
            <person name="Kaster A.-K."/>
            <person name="Ovreas L."/>
            <person name="Rohde M."/>
            <person name="Galperin M.Y."/>
            <person name="Jogler C."/>
        </authorList>
    </citation>
    <scope>NUCLEOTIDE SEQUENCE [LARGE SCALE GENOMIC DNA]</scope>
    <source>
        <strain evidence="1 2">HG15A2</strain>
    </source>
</reference>
<name>A0A517MPJ7_9BACT</name>
<evidence type="ECO:0000313" key="2">
    <source>
        <dbReference type="Proteomes" id="UP000319852"/>
    </source>
</evidence>
<accession>A0A517MPJ7</accession>
<dbReference type="AlphaFoldDB" id="A0A517MPJ7"/>
<gene>
    <name evidence="1" type="ORF">HG15A2_00590</name>
</gene>
<keyword evidence="2" id="KW-1185">Reference proteome</keyword>
<dbReference type="RefSeq" id="WP_145056700.1">
    <property type="nucleotide sequence ID" value="NZ_CP036263.1"/>
</dbReference>
<dbReference type="Proteomes" id="UP000319852">
    <property type="component" value="Chromosome"/>
</dbReference>
<protein>
    <submittedName>
        <fullName evidence="1">Uncharacterized protein</fullName>
    </submittedName>
</protein>
<organism evidence="1 2">
    <name type="scientific">Adhaeretor mobilis</name>
    <dbReference type="NCBI Taxonomy" id="1930276"/>
    <lineage>
        <taxon>Bacteria</taxon>
        <taxon>Pseudomonadati</taxon>
        <taxon>Planctomycetota</taxon>
        <taxon>Planctomycetia</taxon>
        <taxon>Pirellulales</taxon>
        <taxon>Lacipirellulaceae</taxon>
        <taxon>Adhaeretor</taxon>
    </lineage>
</organism>
<proteinExistence type="predicted"/>
<sequence length="562" mass="62715">MKLQQYTCAACSISTILLLSSCTGDQSNQQPNSAIADGDEENPPPVLVSTPQALALTPPVEIVQSGTYGDGGTTFVHLKDAAKQELMLCVSENGFEYLVPGDTLFLDATNAWVAGARLPESKEEATKVVLTLESALTSTLPDEQRKKYQNQGEPLEHFWRERSNKSEVEQWGEKEWITENAFGAYQRLKSKSDFSILNKADSVIPEWYSKYDAYRREQLAEEQRTKDADTLFKSFYPEQARDLLTLAAKEGWAQVEPEGANANSEDEDVVQQGRRLAEAVGDPIELAEISCRALGTLNEDWTHTILRDRIAVQAMLTVTPEQYLEALTKIAANEQAMLGAGRIFFYHRYGSKLEAAMWERWAPVLAKVLLEKGADDNKARVVRIITNAKHPGALPLLRKIARGEIGVEPVLPDPSDPWQKDEEPGLRETTYLVLAMREVESVRDEITQALPEASMKQNQVALEVALALLGDPTYLKKQSLGLDSHHICLAAIRAIERFEGKPGMDLLMSAGLDHHYAAIANEAILAAQRISGQQWIPEGSDHQPRNFSDEAKAWWQKNRDRF</sequence>
<evidence type="ECO:0000313" key="1">
    <source>
        <dbReference type="EMBL" id="QDS96801.1"/>
    </source>
</evidence>
<dbReference type="EMBL" id="CP036263">
    <property type="protein sequence ID" value="QDS96801.1"/>
    <property type="molecule type" value="Genomic_DNA"/>
</dbReference>
<dbReference type="KEGG" id="amob:HG15A2_00590"/>